<proteinExistence type="predicted"/>
<name>A0A0A9F693_ARUDO</name>
<dbReference type="AlphaFoldDB" id="A0A0A9F693"/>
<protein>
    <submittedName>
        <fullName evidence="1">Uncharacterized protein</fullName>
    </submittedName>
</protein>
<reference evidence="1" key="2">
    <citation type="journal article" date="2015" name="Data Brief">
        <title>Shoot transcriptome of the giant reed, Arundo donax.</title>
        <authorList>
            <person name="Barrero R.A."/>
            <person name="Guerrero F.D."/>
            <person name="Moolhuijzen P."/>
            <person name="Goolsby J.A."/>
            <person name="Tidwell J."/>
            <person name="Bellgard S.E."/>
            <person name="Bellgard M.I."/>
        </authorList>
    </citation>
    <scope>NUCLEOTIDE SEQUENCE</scope>
    <source>
        <tissue evidence="1">Shoot tissue taken approximately 20 cm above the soil surface</tissue>
    </source>
</reference>
<organism evidence="1">
    <name type="scientific">Arundo donax</name>
    <name type="common">Giant reed</name>
    <name type="synonym">Donax arundinaceus</name>
    <dbReference type="NCBI Taxonomy" id="35708"/>
    <lineage>
        <taxon>Eukaryota</taxon>
        <taxon>Viridiplantae</taxon>
        <taxon>Streptophyta</taxon>
        <taxon>Embryophyta</taxon>
        <taxon>Tracheophyta</taxon>
        <taxon>Spermatophyta</taxon>
        <taxon>Magnoliopsida</taxon>
        <taxon>Liliopsida</taxon>
        <taxon>Poales</taxon>
        <taxon>Poaceae</taxon>
        <taxon>PACMAD clade</taxon>
        <taxon>Arundinoideae</taxon>
        <taxon>Arundineae</taxon>
        <taxon>Arundo</taxon>
    </lineage>
</organism>
<accession>A0A0A9F693</accession>
<evidence type="ECO:0000313" key="1">
    <source>
        <dbReference type="EMBL" id="JAE08545.1"/>
    </source>
</evidence>
<reference evidence="1" key="1">
    <citation type="submission" date="2014-09" db="EMBL/GenBank/DDBJ databases">
        <authorList>
            <person name="Magalhaes I.L.F."/>
            <person name="Oliveira U."/>
            <person name="Santos F.R."/>
            <person name="Vidigal T.H.D.A."/>
            <person name="Brescovit A.D."/>
            <person name="Santos A.J."/>
        </authorList>
    </citation>
    <scope>NUCLEOTIDE SEQUENCE</scope>
    <source>
        <tissue evidence="1">Shoot tissue taken approximately 20 cm above the soil surface</tissue>
    </source>
</reference>
<sequence length="28" mass="3045">MVLTIAWGVHAWRQDAPLAIAVPSTRAL</sequence>
<dbReference type="EMBL" id="GBRH01189351">
    <property type="protein sequence ID" value="JAE08545.1"/>
    <property type="molecule type" value="Transcribed_RNA"/>
</dbReference>